<organism evidence="2 3">
    <name type="scientific">Pyrus ussuriensis x Pyrus communis</name>
    <dbReference type="NCBI Taxonomy" id="2448454"/>
    <lineage>
        <taxon>Eukaryota</taxon>
        <taxon>Viridiplantae</taxon>
        <taxon>Streptophyta</taxon>
        <taxon>Embryophyta</taxon>
        <taxon>Tracheophyta</taxon>
        <taxon>Spermatophyta</taxon>
        <taxon>Magnoliopsida</taxon>
        <taxon>eudicotyledons</taxon>
        <taxon>Gunneridae</taxon>
        <taxon>Pentapetalae</taxon>
        <taxon>rosids</taxon>
        <taxon>fabids</taxon>
        <taxon>Rosales</taxon>
        <taxon>Rosaceae</taxon>
        <taxon>Amygdaloideae</taxon>
        <taxon>Maleae</taxon>
        <taxon>Pyrus</taxon>
    </lineage>
</organism>
<evidence type="ECO:0000313" key="3">
    <source>
        <dbReference type="Proteomes" id="UP000327157"/>
    </source>
</evidence>
<sequence length="177" mass="20051">MQRWECSKRSLRDDAVNVETEDDALKKKLMLTRLARKNQGCLQPRSPNVVGVRDSRSHHPHEVPQESLQMEEYLSRGEGIDDGSALVLDPFRRLNCHEIQGLRLELCAKDRVGLLSEVTRILREIVGLTRGPYDCEDSSYSAHIPLPKGGSYEIQILSSKMTISYWGSGYSACFPIF</sequence>
<dbReference type="EMBL" id="SMOL01000559">
    <property type="protein sequence ID" value="KAB2606166.1"/>
    <property type="molecule type" value="Genomic_DNA"/>
</dbReference>
<feature type="compositionally biased region" description="Basic and acidic residues" evidence="1">
    <location>
        <begin position="53"/>
        <end position="64"/>
    </location>
</feature>
<name>A0A5N5FSP0_9ROSA</name>
<dbReference type="Proteomes" id="UP000327157">
    <property type="component" value="Chromosome 11"/>
</dbReference>
<keyword evidence="3" id="KW-1185">Reference proteome</keyword>
<reference evidence="2 3" key="3">
    <citation type="submission" date="2019-11" db="EMBL/GenBank/DDBJ databases">
        <title>A de novo genome assembly of a pear dwarfing rootstock.</title>
        <authorList>
            <person name="Wang F."/>
            <person name="Wang J."/>
            <person name="Li S."/>
            <person name="Zhang Y."/>
            <person name="Fang M."/>
            <person name="Ma L."/>
            <person name="Zhao Y."/>
            <person name="Jiang S."/>
        </authorList>
    </citation>
    <scope>NUCLEOTIDE SEQUENCE [LARGE SCALE GENOMIC DNA]</scope>
    <source>
        <strain evidence="2">S2</strain>
        <tissue evidence="2">Leaf</tissue>
    </source>
</reference>
<gene>
    <name evidence="2" type="ORF">D8674_005883</name>
</gene>
<reference evidence="3" key="2">
    <citation type="submission" date="2019-10" db="EMBL/GenBank/DDBJ databases">
        <title>A de novo genome assembly of a pear dwarfing rootstock.</title>
        <authorList>
            <person name="Wang F."/>
            <person name="Wang J."/>
            <person name="Li S."/>
            <person name="Zhang Y."/>
            <person name="Fang M."/>
            <person name="Ma L."/>
            <person name="Zhao Y."/>
            <person name="Jiang S."/>
        </authorList>
    </citation>
    <scope>NUCLEOTIDE SEQUENCE [LARGE SCALE GENOMIC DNA]</scope>
</reference>
<evidence type="ECO:0000313" key="2">
    <source>
        <dbReference type="EMBL" id="KAB2606166.1"/>
    </source>
</evidence>
<evidence type="ECO:0000256" key="1">
    <source>
        <dbReference type="SAM" id="MobiDB-lite"/>
    </source>
</evidence>
<comment type="caution">
    <text evidence="2">The sequence shown here is derived from an EMBL/GenBank/DDBJ whole genome shotgun (WGS) entry which is preliminary data.</text>
</comment>
<feature type="region of interest" description="Disordered" evidence="1">
    <location>
        <begin position="45"/>
        <end position="64"/>
    </location>
</feature>
<proteinExistence type="predicted"/>
<dbReference type="AlphaFoldDB" id="A0A5N5FSP0"/>
<accession>A0A5N5FSP0</accession>
<protein>
    <submittedName>
        <fullName evidence="2">Uncharacterized protein</fullName>
    </submittedName>
</protein>
<reference evidence="2 3" key="1">
    <citation type="submission" date="2019-09" db="EMBL/GenBank/DDBJ databases">
        <authorList>
            <person name="Ou C."/>
        </authorList>
    </citation>
    <scope>NUCLEOTIDE SEQUENCE [LARGE SCALE GENOMIC DNA]</scope>
    <source>
        <strain evidence="2">S2</strain>
        <tissue evidence="2">Leaf</tissue>
    </source>
</reference>